<evidence type="ECO:0000313" key="2">
    <source>
        <dbReference type="EMBL" id="KAA8824788.1"/>
    </source>
</evidence>
<gene>
    <name evidence="2" type="ORF">EM848_00845</name>
    <name evidence="1" type="ORF">EMO90_03550</name>
</gene>
<evidence type="ECO:0000313" key="3">
    <source>
        <dbReference type="Proteomes" id="UP000345527"/>
    </source>
</evidence>
<comment type="caution">
    <text evidence="2">The sequence shown here is derived from an EMBL/GenBank/DDBJ whole genome shotgun (WGS) entry which is preliminary data.</text>
</comment>
<evidence type="ECO:0000313" key="4">
    <source>
        <dbReference type="Proteomes" id="UP000374630"/>
    </source>
</evidence>
<dbReference type="Proteomes" id="UP000345527">
    <property type="component" value="Unassembled WGS sequence"/>
</dbReference>
<sequence length="163" mass="18447">MEKADGDMIRLASYMSKTPDAKDSGRYDLAREMTRADRKRARKTDGLNPFQFLDDTQPLPSDTGASMRSLWLEYVDATSRRRSITWSRSLRRMAGLGAERTDRQIIDDTLHSADAFAMDADEYRMLRHAPSIRAFVLQKTETGEIPLALQVIDACLDSAATRN</sequence>
<dbReference type="Proteomes" id="UP000374630">
    <property type="component" value="Unassembled WGS sequence"/>
</dbReference>
<dbReference type="RefSeq" id="WP_150353110.1">
    <property type="nucleotide sequence ID" value="NZ_RZNZ01000003.1"/>
</dbReference>
<proteinExistence type="predicted"/>
<name>A0A5J5E6J7_9BIFI</name>
<organism evidence="2 3">
    <name type="scientific">Bifidobacterium vespertilionis</name>
    <dbReference type="NCBI Taxonomy" id="2562524"/>
    <lineage>
        <taxon>Bacteria</taxon>
        <taxon>Bacillati</taxon>
        <taxon>Actinomycetota</taxon>
        <taxon>Actinomycetes</taxon>
        <taxon>Bifidobacteriales</taxon>
        <taxon>Bifidobacteriaceae</taxon>
        <taxon>Bifidobacterium</taxon>
    </lineage>
</organism>
<accession>A0A5J5E6J7</accession>
<evidence type="ECO:0000313" key="1">
    <source>
        <dbReference type="EMBL" id="KAA8821708.1"/>
    </source>
</evidence>
<reference evidence="3 4" key="1">
    <citation type="journal article" date="2019" name="Syst. Appl. Microbiol.">
        <title>Characterization of Bifidobacterium species in feaces of the Egyptian fruit bat: Description of B. vespertilionis sp. nov. and B. rousetti sp. nov.</title>
        <authorList>
            <person name="Modesto M."/>
            <person name="Satti M."/>
            <person name="Watanabe K."/>
            <person name="Puglisi E."/>
            <person name="Morelli L."/>
            <person name="Huang C.-H."/>
            <person name="Liou J.-S."/>
            <person name="Miyashita M."/>
            <person name="Tamura T."/>
            <person name="Saito S."/>
            <person name="Mori K."/>
            <person name="Huang L."/>
            <person name="Sciavilla P."/>
            <person name="Sandri C."/>
            <person name="Spiezio C."/>
            <person name="Vitali F."/>
            <person name="Cavalieri D."/>
            <person name="Perpetuini G."/>
            <person name="Tofalo R."/>
            <person name="Bonetti A."/>
            <person name="Arita M."/>
            <person name="Mattarelli P."/>
        </authorList>
    </citation>
    <scope>NUCLEOTIDE SEQUENCE [LARGE SCALE GENOMIC DNA]</scope>
    <source>
        <strain evidence="1 4">RST16</strain>
        <strain evidence="2 3">RST8</strain>
    </source>
</reference>
<dbReference type="OrthoDB" id="5146336at2"/>
<dbReference type="AlphaFoldDB" id="A0A5J5E6J7"/>
<keyword evidence="4" id="KW-1185">Reference proteome</keyword>
<dbReference type="EMBL" id="RZOA01000001">
    <property type="protein sequence ID" value="KAA8824788.1"/>
    <property type="molecule type" value="Genomic_DNA"/>
</dbReference>
<dbReference type="EMBL" id="RZNZ01000003">
    <property type="protein sequence ID" value="KAA8821708.1"/>
    <property type="molecule type" value="Genomic_DNA"/>
</dbReference>
<protein>
    <submittedName>
        <fullName evidence="2">Uncharacterized protein</fullName>
    </submittedName>
</protein>